<organism evidence="2 3">
    <name type="scientific">Nonomuraea recticatena</name>
    <dbReference type="NCBI Taxonomy" id="46178"/>
    <lineage>
        <taxon>Bacteria</taxon>
        <taxon>Bacillati</taxon>
        <taxon>Actinomycetota</taxon>
        <taxon>Actinomycetes</taxon>
        <taxon>Streptosporangiales</taxon>
        <taxon>Streptosporangiaceae</taxon>
        <taxon>Nonomuraea</taxon>
    </lineage>
</organism>
<feature type="compositionally biased region" description="Pro residues" evidence="1">
    <location>
        <begin position="415"/>
        <end position="429"/>
    </location>
</feature>
<feature type="compositionally biased region" description="Polar residues" evidence="1">
    <location>
        <begin position="402"/>
        <end position="411"/>
    </location>
</feature>
<feature type="compositionally biased region" description="Polar residues" evidence="1">
    <location>
        <begin position="307"/>
        <end position="322"/>
    </location>
</feature>
<proteinExistence type="predicted"/>
<evidence type="ECO:0000313" key="3">
    <source>
        <dbReference type="Proteomes" id="UP001501666"/>
    </source>
</evidence>
<dbReference type="RefSeq" id="WP_346150718.1">
    <property type="nucleotide sequence ID" value="NZ_BAAATE010000017.1"/>
</dbReference>
<feature type="compositionally biased region" description="Basic and acidic residues" evidence="1">
    <location>
        <begin position="460"/>
        <end position="471"/>
    </location>
</feature>
<feature type="compositionally biased region" description="Polar residues" evidence="1">
    <location>
        <begin position="268"/>
        <end position="279"/>
    </location>
</feature>
<evidence type="ECO:0000313" key="2">
    <source>
        <dbReference type="EMBL" id="GAA2676537.1"/>
    </source>
</evidence>
<name>A0ABP6EU44_9ACTN</name>
<gene>
    <name evidence="2" type="ORF">GCM10010412_058790</name>
</gene>
<protein>
    <submittedName>
        <fullName evidence="2">Uncharacterized protein</fullName>
    </submittedName>
</protein>
<feature type="compositionally biased region" description="Low complexity" evidence="1">
    <location>
        <begin position="375"/>
        <end position="394"/>
    </location>
</feature>
<feature type="region of interest" description="Disordered" evidence="1">
    <location>
        <begin position="371"/>
        <end position="471"/>
    </location>
</feature>
<feature type="region of interest" description="Disordered" evidence="1">
    <location>
        <begin position="64"/>
        <end position="104"/>
    </location>
</feature>
<dbReference type="Proteomes" id="UP001501666">
    <property type="component" value="Unassembled WGS sequence"/>
</dbReference>
<feature type="region of interest" description="Disordered" evidence="1">
    <location>
        <begin position="116"/>
        <end position="358"/>
    </location>
</feature>
<accession>A0ABP6EU44</accession>
<feature type="compositionally biased region" description="Low complexity" evidence="1">
    <location>
        <begin position="159"/>
        <end position="183"/>
    </location>
</feature>
<feature type="compositionally biased region" description="Basic and acidic residues" evidence="1">
    <location>
        <begin position="193"/>
        <end position="214"/>
    </location>
</feature>
<evidence type="ECO:0000256" key="1">
    <source>
        <dbReference type="SAM" id="MobiDB-lite"/>
    </source>
</evidence>
<reference evidence="3" key="1">
    <citation type="journal article" date="2019" name="Int. J. Syst. Evol. Microbiol.">
        <title>The Global Catalogue of Microorganisms (GCM) 10K type strain sequencing project: providing services to taxonomists for standard genome sequencing and annotation.</title>
        <authorList>
            <consortium name="The Broad Institute Genomics Platform"/>
            <consortium name="The Broad Institute Genome Sequencing Center for Infectious Disease"/>
            <person name="Wu L."/>
            <person name="Ma J."/>
        </authorList>
    </citation>
    <scope>NUCLEOTIDE SEQUENCE [LARGE SCALE GENOMIC DNA]</scope>
    <source>
        <strain evidence="3">JCM 6835</strain>
    </source>
</reference>
<feature type="compositionally biased region" description="Low complexity" evidence="1">
    <location>
        <begin position="243"/>
        <end position="256"/>
    </location>
</feature>
<sequence>MTAVVLVLVAVVLLVLVVVALGMRSMNKRESSLPPERLKAMAEEGEMTQARSTDEFAAHEPRMVNFSPDFSPIDEHKQPKPVRTGQRGKRGVDEWGNGAADDDDEEFWANIRSEATEGGFGAGGTVKARMAASRPVEPERPVADPSSERTVQLPLPQRPAAAPVAPVAPAAAPVAPVAPAAAANPLADLVEPAPRRESRRESRRERKSEPRPEPRPVPSAAELADQRTMTFAAPTPDVMSILGAGATPAPQAQPEPRQVSGSFPAVSASGSFPVVNSGSFPVAPSGPIHGAPTSDPFPAYGAVESEATWQSQQAAPGATSGSWAAAAHHDVLDDAAPVTSSWPAFEQPHREPAPASYPNSYEVRAGWAVSDDDALTGPTPAATTPTAPGRAVTPYDDVLSGGQYSASSYDQPQAPYAPPATPAAWPEPPAANASWPSYGEMYGEPETEAARQGRRGSHHRAPDQDFPDYYR</sequence>
<comment type="caution">
    <text evidence="2">The sequence shown here is derived from an EMBL/GenBank/DDBJ whole genome shotgun (WGS) entry which is preliminary data.</text>
</comment>
<keyword evidence="3" id="KW-1185">Reference proteome</keyword>
<dbReference type="EMBL" id="BAAATE010000017">
    <property type="protein sequence ID" value="GAA2676537.1"/>
    <property type="molecule type" value="Genomic_DNA"/>
</dbReference>